<gene>
    <name evidence="4" type="ORF">UFOVP1058_31</name>
    <name evidence="5" type="ORF">UFOVP1289_55</name>
    <name evidence="6" type="ORF">UFOVP1410_31</name>
    <name evidence="7" type="ORF">UFOVP1642_13</name>
    <name evidence="1" type="ORF">UFOVP656_49</name>
    <name evidence="2" type="ORF">UFOVP857_2</name>
    <name evidence="3" type="ORF">UFOVP879_44</name>
</gene>
<evidence type="ECO:0000313" key="3">
    <source>
        <dbReference type="EMBL" id="CAB4168470.1"/>
    </source>
</evidence>
<dbReference type="EMBL" id="LR797024">
    <property type="protein sequence ID" value="CAB4181364.1"/>
    <property type="molecule type" value="Genomic_DNA"/>
</dbReference>
<accession>A0A6J5P9C6</accession>
<sequence length="670" mass="64284">MPSTYSNLKIQIMATGENNTTWGNVTNINLGTALEEAITGSVDVPFSSANVTLPWTDTNTTLSARNLRLRCSGTTAGARDLVVPYIEKLYLVTNGCADAITVKNGVGTGLAVPAGTSMWVFNDAITVRNATGTGNVLNAVSYMSSLTLGAALPVASGGTGQTTYTNGQLLIGNTTGSTLTKATITAGSGVSITNGSGAITISATGSGGSVTSVNGSGGTTGLTLAGGPIITTGTLTLGGTLAVASGGTNVASYTIGDILYASAATTLSKLADVATGSAIISGGVATAPAWGKIGLATHVSGTLPVANGGTGATSFTNGQLLIGNTTGNTLTAATLTAGTNVTITNGTGTITISSSSSGGTVSSVAMTVPAFLSVAGSPVTTTGTLAVTLSGTALPVANGGTGATSFTNGQLLIGNTTGNTLTAATLTAGTGVTITNGTGTITISSSGGTVTSVTGSGGTTGLTLTGGPITNTGTLTLGGTLATANGGTNLTGFTAANNAIYSTSSSVLTAGTLPITAGGTGATTAGAALTALGAAASGVNTDITALDQDVTVTATGTIAANSIGYRGLPQSTKSVSYTLALADAGTHISTTAVGGSIVIPLNATVAFPIGTAVTIFNNSALSQTISITATGTLRLAGTSSNGSRTVALRGLCTCLKVAADEWVASGAGVS</sequence>
<name>A0A6J5P9C6_9CAUD</name>
<dbReference type="EMBL" id="LR797506">
    <property type="protein sequence ID" value="CAB4221706.1"/>
    <property type="molecule type" value="Genomic_DNA"/>
</dbReference>
<protein>
    <submittedName>
        <fullName evidence="3">Uncharacterized protein</fullName>
    </submittedName>
</protein>
<proteinExistence type="predicted"/>
<evidence type="ECO:0000313" key="4">
    <source>
        <dbReference type="EMBL" id="CAB4181364.1"/>
    </source>
</evidence>
<evidence type="ECO:0000313" key="2">
    <source>
        <dbReference type="EMBL" id="CAB4167136.1"/>
    </source>
</evidence>
<evidence type="ECO:0000313" key="5">
    <source>
        <dbReference type="EMBL" id="CAB4195957.1"/>
    </source>
</evidence>
<evidence type="ECO:0000313" key="7">
    <source>
        <dbReference type="EMBL" id="CAB4221706.1"/>
    </source>
</evidence>
<evidence type="ECO:0000313" key="1">
    <source>
        <dbReference type="EMBL" id="CAB4156341.1"/>
    </source>
</evidence>
<reference evidence="3" key="1">
    <citation type="submission" date="2020-05" db="EMBL/GenBank/DDBJ databases">
        <authorList>
            <person name="Chiriac C."/>
            <person name="Salcher M."/>
            <person name="Ghai R."/>
            <person name="Kavagutti S V."/>
        </authorList>
    </citation>
    <scope>NUCLEOTIDE SEQUENCE</scope>
</reference>
<organism evidence="3">
    <name type="scientific">uncultured Caudovirales phage</name>
    <dbReference type="NCBI Taxonomy" id="2100421"/>
    <lineage>
        <taxon>Viruses</taxon>
        <taxon>Duplodnaviria</taxon>
        <taxon>Heunggongvirae</taxon>
        <taxon>Uroviricota</taxon>
        <taxon>Caudoviricetes</taxon>
        <taxon>Peduoviridae</taxon>
        <taxon>Maltschvirus</taxon>
        <taxon>Maltschvirus maltsch</taxon>
    </lineage>
</organism>
<dbReference type="EMBL" id="LR796643">
    <property type="protein sequence ID" value="CAB4156341.1"/>
    <property type="molecule type" value="Genomic_DNA"/>
</dbReference>
<dbReference type="EMBL" id="LR797356">
    <property type="protein sequence ID" value="CAB4205189.1"/>
    <property type="molecule type" value="Genomic_DNA"/>
</dbReference>
<dbReference type="EMBL" id="LR796827">
    <property type="protein sequence ID" value="CAB4168470.1"/>
    <property type="molecule type" value="Genomic_DNA"/>
</dbReference>
<dbReference type="EMBL" id="LR797234">
    <property type="protein sequence ID" value="CAB4195957.1"/>
    <property type="molecule type" value="Genomic_DNA"/>
</dbReference>
<dbReference type="EMBL" id="LR796804">
    <property type="protein sequence ID" value="CAB4167136.1"/>
    <property type="molecule type" value="Genomic_DNA"/>
</dbReference>
<evidence type="ECO:0000313" key="6">
    <source>
        <dbReference type="EMBL" id="CAB4205189.1"/>
    </source>
</evidence>